<reference evidence="3" key="2">
    <citation type="submission" date="2020-09" db="EMBL/GenBank/DDBJ databases">
        <authorList>
            <person name="Sun Q."/>
            <person name="Zhou Y."/>
        </authorList>
    </citation>
    <scope>NUCLEOTIDE SEQUENCE</scope>
    <source>
        <strain evidence="3">CGMCC 1.16548</strain>
    </source>
</reference>
<feature type="signal peptide" evidence="2">
    <location>
        <begin position="1"/>
        <end position="24"/>
    </location>
</feature>
<keyword evidence="4" id="KW-1185">Reference proteome</keyword>
<feature type="region of interest" description="Disordered" evidence="1">
    <location>
        <begin position="32"/>
        <end position="64"/>
    </location>
</feature>
<accession>A0A8J3GR86</accession>
<evidence type="ECO:0000313" key="4">
    <source>
        <dbReference type="Proteomes" id="UP000617531"/>
    </source>
</evidence>
<keyword evidence="2" id="KW-0732">Signal</keyword>
<dbReference type="Proteomes" id="UP000617531">
    <property type="component" value="Unassembled WGS sequence"/>
</dbReference>
<sequence length="146" mass="14360">MASSQTPRLLALGFAGLGVATALAGCSAATADGGSDVGNGGGEVDTSAEYADGTYTADGSYNAPSGEESITVEITLVDDVVTDVVVTPHATEGNQAQFQGQFASGIAAEVKGKDIDTLNVSRVGGSSLTSGGFNQALEAIKADALA</sequence>
<feature type="chain" id="PRO_5038691866" description="FMN-binding protein" evidence="2">
    <location>
        <begin position="25"/>
        <end position="146"/>
    </location>
</feature>
<dbReference type="EMBL" id="BNAI01000004">
    <property type="protein sequence ID" value="GHF20064.1"/>
    <property type="molecule type" value="Genomic_DNA"/>
</dbReference>
<evidence type="ECO:0000313" key="3">
    <source>
        <dbReference type="EMBL" id="GHF20064.1"/>
    </source>
</evidence>
<reference evidence="3" key="1">
    <citation type="journal article" date="2014" name="Int. J. Syst. Evol. Microbiol.">
        <title>Complete genome sequence of Corynebacterium casei LMG S-19264T (=DSM 44701T), isolated from a smear-ripened cheese.</title>
        <authorList>
            <consortium name="US DOE Joint Genome Institute (JGI-PGF)"/>
            <person name="Walter F."/>
            <person name="Albersmeier A."/>
            <person name="Kalinowski J."/>
            <person name="Ruckert C."/>
        </authorList>
    </citation>
    <scope>NUCLEOTIDE SEQUENCE</scope>
    <source>
        <strain evidence="3">CGMCC 1.16548</strain>
    </source>
</reference>
<name>A0A8J3GR86_9MICO</name>
<proteinExistence type="predicted"/>
<organism evidence="3 4">
    <name type="scientific">Pseudolysinimonas yzui</name>
    <dbReference type="NCBI Taxonomy" id="2708254"/>
    <lineage>
        <taxon>Bacteria</taxon>
        <taxon>Bacillati</taxon>
        <taxon>Actinomycetota</taxon>
        <taxon>Actinomycetes</taxon>
        <taxon>Micrococcales</taxon>
        <taxon>Microbacteriaceae</taxon>
        <taxon>Pseudolysinimonas</taxon>
    </lineage>
</organism>
<dbReference type="AlphaFoldDB" id="A0A8J3GR86"/>
<evidence type="ECO:0000256" key="2">
    <source>
        <dbReference type="SAM" id="SignalP"/>
    </source>
</evidence>
<evidence type="ECO:0008006" key="5">
    <source>
        <dbReference type="Google" id="ProtNLM"/>
    </source>
</evidence>
<comment type="caution">
    <text evidence="3">The sequence shown here is derived from an EMBL/GenBank/DDBJ whole genome shotgun (WGS) entry which is preliminary data.</text>
</comment>
<dbReference type="RefSeq" id="WP_191283479.1">
    <property type="nucleotide sequence ID" value="NZ_BNAI01000004.1"/>
</dbReference>
<evidence type="ECO:0000256" key="1">
    <source>
        <dbReference type="SAM" id="MobiDB-lite"/>
    </source>
</evidence>
<protein>
    <recommendedName>
        <fullName evidence="5">FMN-binding protein</fullName>
    </recommendedName>
</protein>
<gene>
    <name evidence="3" type="ORF">GCM10011600_21210</name>
</gene>